<proteinExistence type="predicted"/>
<dbReference type="AlphaFoldDB" id="A0A2S7U3R1"/>
<comment type="caution">
    <text evidence="1">The sequence shown here is derived from an EMBL/GenBank/DDBJ whole genome shotgun (WGS) entry which is preliminary data.</text>
</comment>
<organism evidence="1 2">
    <name type="scientific">Rubritalea profundi</name>
    <dbReference type="NCBI Taxonomy" id="1658618"/>
    <lineage>
        <taxon>Bacteria</taxon>
        <taxon>Pseudomonadati</taxon>
        <taxon>Verrucomicrobiota</taxon>
        <taxon>Verrucomicrobiia</taxon>
        <taxon>Verrucomicrobiales</taxon>
        <taxon>Rubritaleaceae</taxon>
        <taxon>Rubritalea</taxon>
    </lineage>
</organism>
<keyword evidence="2" id="KW-1185">Reference proteome</keyword>
<gene>
    <name evidence="1" type="ORF">BSZ32_11600</name>
</gene>
<evidence type="ECO:0000313" key="1">
    <source>
        <dbReference type="EMBL" id="PQJ29071.1"/>
    </source>
</evidence>
<protein>
    <submittedName>
        <fullName evidence="1">Uncharacterized protein</fullName>
    </submittedName>
</protein>
<sequence length="69" mass="7698">MFFLLALGKCATRKAMRAGRFLDKSAFLSVMVLAPFPRLALIDQKITPVLVSFDSLSGIRSWETSFSRS</sequence>
<dbReference type="EMBL" id="MQWA01000001">
    <property type="protein sequence ID" value="PQJ29071.1"/>
    <property type="molecule type" value="Genomic_DNA"/>
</dbReference>
<evidence type="ECO:0000313" key="2">
    <source>
        <dbReference type="Proteomes" id="UP000239907"/>
    </source>
</evidence>
<dbReference type="Proteomes" id="UP000239907">
    <property type="component" value="Unassembled WGS sequence"/>
</dbReference>
<accession>A0A2S7U3R1</accession>
<reference evidence="1 2" key="1">
    <citation type="submission" date="2016-12" db="EMBL/GenBank/DDBJ databases">
        <title>Study of bacterial adaptation to deep sea.</title>
        <authorList>
            <person name="Song J."/>
            <person name="Yoshizawa S."/>
            <person name="Kogure K."/>
        </authorList>
    </citation>
    <scope>NUCLEOTIDE SEQUENCE [LARGE SCALE GENOMIC DNA]</scope>
    <source>
        <strain evidence="1 2">SAORIC-165</strain>
    </source>
</reference>
<name>A0A2S7U3R1_9BACT</name>